<evidence type="ECO:0000256" key="1">
    <source>
        <dbReference type="SAM" id="MobiDB-lite"/>
    </source>
</evidence>
<protein>
    <submittedName>
        <fullName evidence="3">Gmad2 immunoglobulin-like domain-containing protein</fullName>
    </submittedName>
</protein>
<keyword evidence="4" id="KW-1185">Reference proteome</keyword>
<dbReference type="RefSeq" id="WP_380043128.1">
    <property type="nucleotide sequence ID" value="NZ_JBHLTC010000001.1"/>
</dbReference>
<feature type="domain" description="GerMN" evidence="2">
    <location>
        <begin position="150"/>
        <end position="236"/>
    </location>
</feature>
<dbReference type="EMBL" id="JBHLTC010000001">
    <property type="protein sequence ID" value="MFC0622461.1"/>
    <property type="molecule type" value="Genomic_DNA"/>
</dbReference>
<reference evidence="3 4" key="1">
    <citation type="submission" date="2024-09" db="EMBL/GenBank/DDBJ databases">
        <authorList>
            <person name="Sun Q."/>
            <person name="Mori K."/>
        </authorList>
    </citation>
    <scope>NUCLEOTIDE SEQUENCE [LARGE SCALE GENOMIC DNA]</scope>
    <source>
        <strain evidence="3 4">CGMCC 1.15906</strain>
    </source>
</reference>
<organism evidence="3 4">
    <name type="scientific">Kribbella deserti</name>
    <dbReference type="NCBI Taxonomy" id="1926257"/>
    <lineage>
        <taxon>Bacteria</taxon>
        <taxon>Bacillati</taxon>
        <taxon>Actinomycetota</taxon>
        <taxon>Actinomycetes</taxon>
        <taxon>Propionibacteriales</taxon>
        <taxon>Kribbellaceae</taxon>
        <taxon>Kribbella</taxon>
    </lineage>
</organism>
<gene>
    <name evidence="3" type="ORF">ACFFGN_00185</name>
</gene>
<dbReference type="SMART" id="SM00909">
    <property type="entry name" value="Germane"/>
    <property type="match status" value="1"/>
</dbReference>
<evidence type="ECO:0000313" key="4">
    <source>
        <dbReference type="Proteomes" id="UP001589890"/>
    </source>
</evidence>
<feature type="region of interest" description="Disordered" evidence="1">
    <location>
        <begin position="81"/>
        <end position="113"/>
    </location>
</feature>
<dbReference type="Proteomes" id="UP001589890">
    <property type="component" value="Unassembled WGS sequence"/>
</dbReference>
<dbReference type="Pfam" id="PF10646">
    <property type="entry name" value="Germane"/>
    <property type="match status" value="1"/>
</dbReference>
<name>A0ABV6QEL1_9ACTN</name>
<comment type="caution">
    <text evidence="3">The sequence shown here is derived from an EMBL/GenBank/DDBJ whole genome shotgun (WGS) entry which is preliminary data.</text>
</comment>
<evidence type="ECO:0000313" key="3">
    <source>
        <dbReference type="EMBL" id="MFC0622461.1"/>
    </source>
</evidence>
<dbReference type="InterPro" id="IPR018911">
    <property type="entry name" value="Gmad2_Ig-like_dom"/>
</dbReference>
<sequence>MSDDEESIDDVIRFSLWREAEFGEQPRHGLEEIQARLRAEACEPAEPPVRPWLRTTIGAAVIGTAATIGLFTILPDAFQPKPGPESAAESTGPAAESAGPAVAGKSASQADPTVVKPAGRQFPLYWLGYQPGEKEPRLYRTVETFTGLTAVHAVRRLTERAPDPDYFSGWAGARVNSVSEINGVIVVDFESLPKVVQDAALADAAIQQLVHTVHGAFAEPLPVRITVGGKAFVAVPAVAEAKPVPVGKLVAPIWITSPAQGASTSTAVKITGLAITFEGNVSYRIRNTRTGKVVARNAVTVHSGDNPAEQRPFVISARLPPGSYEVECVEYSALDGRLTTRDTKSFTVR</sequence>
<proteinExistence type="predicted"/>
<dbReference type="Pfam" id="PF10648">
    <property type="entry name" value="Gmad2"/>
    <property type="match status" value="1"/>
</dbReference>
<accession>A0ABV6QEL1</accession>
<dbReference type="InterPro" id="IPR019606">
    <property type="entry name" value="GerMN"/>
</dbReference>
<evidence type="ECO:0000259" key="2">
    <source>
        <dbReference type="SMART" id="SM00909"/>
    </source>
</evidence>